<keyword evidence="4" id="KW-0408">Iron</keyword>
<feature type="non-terminal residue" evidence="7">
    <location>
        <position position="123"/>
    </location>
</feature>
<dbReference type="InterPro" id="IPR006158">
    <property type="entry name" value="Cobalamin-bd"/>
</dbReference>
<evidence type="ECO:0000256" key="2">
    <source>
        <dbReference type="ARBA" id="ARBA00022691"/>
    </source>
</evidence>
<sequence>IASYLEKYLPFEYQVKIIDDDIEETVQSFEPDIVGVSSVSQNFNLAKRICSLTKAMGICTIVGGVHISMLPESLDENMDCGVIGEGEQTMLDIAMAFQEHRALGPDVLAEIPGVVFRDENKMS</sequence>
<evidence type="ECO:0000256" key="5">
    <source>
        <dbReference type="ARBA" id="ARBA00023014"/>
    </source>
</evidence>
<dbReference type="EMBL" id="BARU01046767">
    <property type="protein sequence ID" value="GAH93328.1"/>
    <property type="molecule type" value="Genomic_DNA"/>
</dbReference>
<dbReference type="InterPro" id="IPR036724">
    <property type="entry name" value="Cobalamin-bd_sf"/>
</dbReference>
<comment type="caution">
    <text evidence="7">The sequence shown here is derived from an EMBL/GenBank/DDBJ whole genome shotgun (WGS) entry which is preliminary data.</text>
</comment>
<protein>
    <recommendedName>
        <fullName evidence="6">B12-binding domain-containing protein</fullName>
    </recommendedName>
</protein>
<keyword evidence="2" id="KW-0949">S-adenosyl-L-methionine</keyword>
<accession>X1LGP4</accession>
<evidence type="ECO:0000259" key="6">
    <source>
        <dbReference type="PROSITE" id="PS51332"/>
    </source>
</evidence>
<evidence type="ECO:0000313" key="7">
    <source>
        <dbReference type="EMBL" id="GAH93328.1"/>
    </source>
</evidence>
<dbReference type="GO" id="GO:0046872">
    <property type="term" value="F:metal ion binding"/>
    <property type="evidence" value="ECO:0007669"/>
    <property type="project" value="UniProtKB-KW"/>
</dbReference>
<reference evidence="7" key="1">
    <citation type="journal article" date="2014" name="Front. Microbiol.">
        <title>High frequency of phylogenetically diverse reductive dehalogenase-homologous genes in deep subseafloor sedimentary metagenomes.</title>
        <authorList>
            <person name="Kawai M."/>
            <person name="Futagami T."/>
            <person name="Toyoda A."/>
            <person name="Takaki Y."/>
            <person name="Nishi S."/>
            <person name="Hori S."/>
            <person name="Arai W."/>
            <person name="Tsubouchi T."/>
            <person name="Morono Y."/>
            <person name="Uchiyama I."/>
            <person name="Ito T."/>
            <person name="Fujiyama A."/>
            <person name="Inagaki F."/>
            <person name="Takami H."/>
        </authorList>
    </citation>
    <scope>NUCLEOTIDE SEQUENCE</scope>
    <source>
        <strain evidence="7">Expedition CK06-06</strain>
    </source>
</reference>
<name>X1LGP4_9ZZZZ</name>
<dbReference type="GO" id="GO:0051536">
    <property type="term" value="F:iron-sulfur cluster binding"/>
    <property type="evidence" value="ECO:0007669"/>
    <property type="project" value="UniProtKB-KW"/>
</dbReference>
<dbReference type="PANTHER" id="PTHR43409">
    <property type="entry name" value="ANAEROBIC MAGNESIUM-PROTOPORPHYRIN IX MONOMETHYL ESTER CYCLASE-RELATED"/>
    <property type="match status" value="1"/>
</dbReference>
<dbReference type="InterPro" id="IPR051198">
    <property type="entry name" value="BchE-like"/>
</dbReference>
<keyword evidence="3" id="KW-0479">Metal-binding</keyword>
<organism evidence="7">
    <name type="scientific">marine sediment metagenome</name>
    <dbReference type="NCBI Taxonomy" id="412755"/>
    <lineage>
        <taxon>unclassified sequences</taxon>
        <taxon>metagenomes</taxon>
        <taxon>ecological metagenomes</taxon>
    </lineage>
</organism>
<dbReference type="GO" id="GO:0031419">
    <property type="term" value="F:cobalamin binding"/>
    <property type="evidence" value="ECO:0007669"/>
    <property type="project" value="InterPro"/>
</dbReference>
<evidence type="ECO:0000256" key="1">
    <source>
        <dbReference type="ARBA" id="ARBA00001966"/>
    </source>
</evidence>
<dbReference type="PROSITE" id="PS51332">
    <property type="entry name" value="B12_BINDING"/>
    <property type="match status" value="1"/>
</dbReference>
<feature type="domain" description="B12-binding" evidence="6">
    <location>
        <begin position="1"/>
        <end position="104"/>
    </location>
</feature>
<comment type="cofactor">
    <cofactor evidence="1">
        <name>[4Fe-4S] cluster</name>
        <dbReference type="ChEBI" id="CHEBI:49883"/>
    </cofactor>
</comment>
<dbReference type="AlphaFoldDB" id="X1LGP4"/>
<gene>
    <name evidence="7" type="ORF">S03H2_70393</name>
</gene>
<feature type="non-terminal residue" evidence="7">
    <location>
        <position position="1"/>
    </location>
</feature>
<dbReference type="Pfam" id="PF02310">
    <property type="entry name" value="B12-binding"/>
    <property type="match status" value="1"/>
</dbReference>
<dbReference type="Gene3D" id="3.40.50.280">
    <property type="entry name" value="Cobalamin-binding domain"/>
    <property type="match status" value="1"/>
</dbReference>
<evidence type="ECO:0000256" key="3">
    <source>
        <dbReference type="ARBA" id="ARBA00022723"/>
    </source>
</evidence>
<proteinExistence type="predicted"/>
<evidence type="ECO:0000256" key="4">
    <source>
        <dbReference type="ARBA" id="ARBA00023004"/>
    </source>
</evidence>
<dbReference type="SUPFAM" id="SSF52242">
    <property type="entry name" value="Cobalamin (vitamin B12)-binding domain"/>
    <property type="match status" value="1"/>
</dbReference>
<keyword evidence="5" id="KW-0411">Iron-sulfur</keyword>